<evidence type="ECO:0000256" key="17">
    <source>
        <dbReference type="SAM" id="Phobius"/>
    </source>
</evidence>
<keyword evidence="8" id="KW-0249">Electron transport</keyword>
<feature type="transmembrane region" description="Helical" evidence="17">
    <location>
        <begin position="80"/>
        <end position="102"/>
    </location>
</feature>
<organism evidence="18 19">
    <name type="scientific">Daeguia caeni</name>
    <dbReference type="NCBI Taxonomy" id="439612"/>
    <lineage>
        <taxon>Bacteria</taxon>
        <taxon>Pseudomonadati</taxon>
        <taxon>Pseudomonadota</taxon>
        <taxon>Alphaproteobacteria</taxon>
        <taxon>Hyphomicrobiales</taxon>
        <taxon>Brucellaceae</taxon>
        <taxon>Daeguia</taxon>
    </lineage>
</organism>
<keyword evidence="11 17" id="KW-0472">Membrane</keyword>
<keyword evidence="9 17" id="KW-1133">Transmembrane helix</keyword>
<keyword evidence="5" id="KW-0813">Transport</keyword>
<evidence type="ECO:0000256" key="8">
    <source>
        <dbReference type="ARBA" id="ARBA00022982"/>
    </source>
</evidence>
<dbReference type="InterPro" id="IPR014210">
    <property type="entry name" value="Cyt_o_ubiqinol_oxidase_su4"/>
</dbReference>
<dbReference type="InterPro" id="IPR050968">
    <property type="entry name" value="Cytochrome_c_oxidase_bac_sub4"/>
</dbReference>
<evidence type="ECO:0000256" key="10">
    <source>
        <dbReference type="ARBA" id="ARBA00023002"/>
    </source>
</evidence>
<keyword evidence="6" id="KW-1003">Cell membrane</keyword>
<evidence type="ECO:0000256" key="11">
    <source>
        <dbReference type="ARBA" id="ARBA00023136"/>
    </source>
</evidence>
<comment type="subunit">
    <text evidence="3">Heterooctamer of two A chains, two B chains, two C chains and two D chains.</text>
</comment>
<keyword evidence="7 17" id="KW-0812">Transmembrane</keyword>
<proteinExistence type="inferred from homology"/>
<dbReference type="NCBIfam" id="TIGR02847">
    <property type="entry name" value="CyoD"/>
    <property type="match status" value="1"/>
</dbReference>
<comment type="similarity">
    <text evidence="2">Belongs to the cytochrome c oxidase bacterial subunit 4 family.</text>
</comment>
<dbReference type="EMBL" id="JBHSEL010000125">
    <property type="protein sequence ID" value="MFC4626388.1"/>
    <property type="molecule type" value="Genomic_DNA"/>
</dbReference>
<feature type="transmembrane region" description="Helical" evidence="17">
    <location>
        <begin position="49"/>
        <end position="68"/>
    </location>
</feature>
<evidence type="ECO:0000256" key="9">
    <source>
        <dbReference type="ARBA" id="ARBA00022989"/>
    </source>
</evidence>
<accession>A0ABV9HA92</accession>
<evidence type="ECO:0000256" key="16">
    <source>
        <dbReference type="ARBA" id="ARBA00032185"/>
    </source>
</evidence>
<evidence type="ECO:0000256" key="14">
    <source>
        <dbReference type="ARBA" id="ARBA00030211"/>
    </source>
</evidence>
<dbReference type="Proteomes" id="UP001596042">
    <property type="component" value="Unassembled WGS sequence"/>
</dbReference>
<evidence type="ECO:0000256" key="15">
    <source>
        <dbReference type="ARBA" id="ARBA00031887"/>
    </source>
</evidence>
<keyword evidence="10" id="KW-0560">Oxidoreductase</keyword>
<evidence type="ECO:0000256" key="2">
    <source>
        <dbReference type="ARBA" id="ARBA00008079"/>
    </source>
</evidence>
<evidence type="ECO:0000256" key="1">
    <source>
        <dbReference type="ARBA" id="ARBA00004651"/>
    </source>
</evidence>
<gene>
    <name evidence="18" type="primary">cyoD</name>
    <name evidence="18" type="ORF">ACFO1V_14440</name>
</gene>
<evidence type="ECO:0000256" key="7">
    <source>
        <dbReference type="ARBA" id="ARBA00022692"/>
    </source>
</evidence>
<evidence type="ECO:0000313" key="19">
    <source>
        <dbReference type="Proteomes" id="UP001596042"/>
    </source>
</evidence>
<keyword evidence="19" id="KW-1185">Reference proteome</keyword>
<evidence type="ECO:0000256" key="12">
    <source>
        <dbReference type="ARBA" id="ARBA00025694"/>
    </source>
</evidence>
<dbReference type="RefSeq" id="WP_374830949.1">
    <property type="nucleotide sequence ID" value="NZ_JBHEEZ010000006.1"/>
</dbReference>
<reference evidence="19" key="1">
    <citation type="journal article" date="2019" name="Int. J. Syst. Evol. Microbiol.">
        <title>The Global Catalogue of Microorganisms (GCM) 10K type strain sequencing project: providing services to taxonomists for standard genome sequencing and annotation.</title>
        <authorList>
            <consortium name="The Broad Institute Genomics Platform"/>
            <consortium name="The Broad Institute Genome Sequencing Center for Infectious Disease"/>
            <person name="Wu L."/>
            <person name="Ma J."/>
        </authorList>
    </citation>
    <scope>NUCLEOTIDE SEQUENCE [LARGE SCALE GENOMIC DNA]</scope>
    <source>
        <strain evidence="19">CGMCC 1.15731</strain>
    </source>
</reference>
<dbReference type="PANTHER" id="PTHR36835">
    <property type="entry name" value="CYTOCHROME BO(3) UBIQUINOL OXIDASE SUBUNIT 4"/>
    <property type="match status" value="1"/>
</dbReference>
<evidence type="ECO:0000256" key="4">
    <source>
        <dbReference type="ARBA" id="ARBA00014689"/>
    </source>
</evidence>
<dbReference type="InterPro" id="IPR005171">
    <property type="entry name" value="Cyt_c_oxidase_su4_prok"/>
</dbReference>
<comment type="subcellular location">
    <subcellularLocation>
        <location evidence="1">Cell membrane</location>
        <topology evidence="1">Multi-pass membrane protein</topology>
    </subcellularLocation>
</comment>
<evidence type="ECO:0000256" key="3">
    <source>
        <dbReference type="ARBA" id="ARBA00011700"/>
    </source>
</evidence>
<evidence type="ECO:0000256" key="6">
    <source>
        <dbReference type="ARBA" id="ARBA00022475"/>
    </source>
</evidence>
<evidence type="ECO:0000256" key="5">
    <source>
        <dbReference type="ARBA" id="ARBA00022448"/>
    </source>
</evidence>
<protein>
    <recommendedName>
        <fullName evidence="4">Cytochrome bo(3) ubiquinol oxidase subunit 4</fullName>
    </recommendedName>
    <alternativeName>
        <fullName evidence="16">Cytochrome o ubiquinol oxidase subunit 4</fullName>
    </alternativeName>
    <alternativeName>
        <fullName evidence="13">Oxidase bo(3) subunit 4</fullName>
    </alternativeName>
    <alternativeName>
        <fullName evidence="14">Ubiquinol oxidase polypeptide IV</fullName>
    </alternativeName>
    <alternativeName>
        <fullName evidence="15">Ubiquinol oxidase subunit 4</fullName>
    </alternativeName>
</protein>
<sequence length="122" mass="13321">MSAAHDTHHENHDHGSLKSYVTGFILAVILTVVPFALAMGGYFTPPQTALIVLVLAAVQIVVHLVYFLHMSPKSEGGWNMLALVFTAVILVIVLTGSIWIMYHLDINMMPVDMGPEAVKNLP</sequence>
<evidence type="ECO:0000256" key="13">
    <source>
        <dbReference type="ARBA" id="ARBA00030071"/>
    </source>
</evidence>
<feature type="transmembrane region" description="Helical" evidence="17">
    <location>
        <begin position="20"/>
        <end position="43"/>
    </location>
</feature>
<comment type="function">
    <text evidence="12">Cytochrome bo(3) ubiquinol terminal oxidase is the component of the aerobic respiratory chain of E.coli that predominates when cells are grown at high aeration. Has proton pump activity across the membrane in addition to electron transfer, pumping 2 protons/electron.</text>
</comment>
<evidence type="ECO:0000313" key="18">
    <source>
        <dbReference type="EMBL" id="MFC4626388.1"/>
    </source>
</evidence>
<dbReference type="Pfam" id="PF03626">
    <property type="entry name" value="COX4_pro"/>
    <property type="match status" value="1"/>
</dbReference>
<name>A0ABV9HA92_9HYPH</name>
<comment type="caution">
    <text evidence="18">The sequence shown here is derived from an EMBL/GenBank/DDBJ whole genome shotgun (WGS) entry which is preliminary data.</text>
</comment>
<dbReference type="PANTHER" id="PTHR36835:SF1">
    <property type="entry name" value="CYTOCHROME BO(3) UBIQUINOL OXIDASE SUBUNIT 4"/>
    <property type="match status" value="1"/>
</dbReference>